<name>A0A9Q1K7P2_9CARY</name>
<evidence type="ECO:0000256" key="3">
    <source>
        <dbReference type="ARBA" id="ARBA00023125"/>
    </source>
</evidence>
<evidence type="ECO:0000313" key="8">
    <source>
        <dbReference type="EMBL" id="KAJ8438202.1"/>
    </source>
</evidence>
<reference evidence="8" key="1">
    <citation type="submission" date="2022-04" db="EMBL/GenBank/DDBJ databases">
        <title>Carnegiea gigantea Genome sequencing and assembly v2.</title>
        <authorList>
            <person name="Copetti D."/>
            <person name="Sanderson M.J."/>
            <person name="Burquez A."/>
            <person name="Wojciechowski M.F."/>
        </authorList>
    </citation>
    <scope>NUCLEOTIDE SEQUENCE</scope>
    <source>
        <strain evidence="8">SGP5-SGP5p</strain>
        <tissue evidence="8">Aerial part</tissue>
    </source>
</reference>
<feature type="compositionally biased region" description="Low complexity" evidence="6">
    <location>
        <begin position="156"/>
        <end position="181"/>
    </location>
</feature>
<dbReference type="PROSITE" id="PS50811">
    <property type="entry name" value="WRKY"/>
    <property type="match status" value="1"/>
</dbReference>
<feature type="compositionally biased region" description="Acidic residues" evidence="6">
    <location>
        <begin position="182"/>
        <end position="194"/>
    </location>
</feature>
<accession>A0A9Q1K7P2</accession>
<dbReference type="Proteomes" id="UP001153076">
    <property type="component" value="Unassembled WGS sequence"/>
</dbReference>
<proteinExistence type="predicted"/>
<dbReference type="PANTHER" id="PTHR32096:SF19">
    <property type="entry name" value="OS01G0750100 PROTEIN"/>
    <property type="match status" value="1"/>
</dbReference>
<evidence type="ECO:0000256" key="2">
    <source>
        <dbReference type="ARBA" id="ARBA00023015"/>
    </source>
</evidence>
<gene>
    <name evidence="8" type="ORF">Cgig2_001920</name>
</gene>
<feature type="domain" description="WRKY" evidence="7">
    <location>
        <begin position="82"/>
        <end position="142"/>
    </location>
</feature>
<dbReference type="SMART" id="SM00774">
    <property type="entry name" value="WRKY"/>
    <property type="match status" value="1"/>
</dbReference>
<evidence type="ECO:0000256" key="4">
    <source>
        <dbReference type="ARBA" id="ARBA00023163"/>
    </source>
</evidence>
<dbReference type="EMBL" id="JAKOGI010000266">
    <property type="protein sequence ID" value="KAJ8438202.1"/>
    <property type="molecule type" value="Genomic_DNA"/>
</dbReference>
<evidence type="ECO:0000259" key="7">
    <source>
        <dbReference type="PROSITE" id="PS50811"/>
    </source>
</evidence>
<dbReference type="GO" id="GO:0003700">
    <property type="term" value="F:DNA-binding transcription factor activity"/>
    <property type="evidence" value="ECO:0007669"/>
    <property type="project" value="InterPro"/>
</dbReference>
<evidence type="ECO:0000256" key="1">
    <source>
        <dbReference type="ARBA" id="ARBA00004123"/>
    </source>
</evidence>
<evidence type="ECO:0000256" key="6">
    <source>
        <dbReference type="SAM" id="MobiDB-lite"/>
    </source>
</evidence>
<dbReference type="FunFam" id="2.20.25.80:FF:000004">
    <property type="entry name" value="WRKY transcription factor 65"/>
    <property type="match status" value="1"/>
</dbReference>
<dbReference type="GO" id="GO:0000976">
    <property type="term" value="F:transcription cis-regulatory region binding"/>
    <property type="evidence" value="ECO:0007669"/>
    <property type="project" value="TreeGrafter"/>
</dbReference>
<dbReference type="InterPro" id="IPR036576">
    <property type="entry name" value="WRKY_dom_sf"/>
</dbReference>
<keyword evidence="9" id="KW-1185">Reference proteome</keyword>
<dbReference type="InterPro" id="IPR044810">
    <property type="entry name" value="WRKY_plant"/>
</dbReference>
<comment type="caution">
    <text evidence="8">The sequence shown here is derived from an EMBL/GenBank/DDBJ whole genome shotgun (WGS) entry which is preliminary data.</text>
</comment>
<dbReference type="OrthoDB" id="773436at2759"/>
<dbReference type="Gene3D" id="2.20.25.80">
    <property type="entry name" value="WRKY domain"/>
    <property type="match status" value="1"/>
</dbReference>
<dbReference type="InterPro" id="IPR003657">
    <property type="entry name" value="WRKY_dom"/>
</dbReference>
<dbReference type="AlphaFoldDB" id="A0A9Q1K7P2"/>
<dbReference type="Pfam" id="PF03106">
    <property type="entry name" value="WRKY"/>
    <property type="match status" value="1"/>
</dbReference>
<keyword evidence="2" id="KW-0805">Transcription regulation</keyword>
<evidence type="ECO:0000256" key="5">
    <source>
        <dbReference type="ARBA" id="ARBA00023242"/>
    </source>
</evidence>
<dbReference type="SUPFAM" id="SSF118290">
    <property type="entry name" value="WRKY DNA-binding domain"/>
    <property type="match status" value="1"/>
</dbReference>
<keyword evidence="3" id="KW-0238">DNA-binding</keyword>
<dbReference type="GO" id="GO:0005634">
    <property type="term" value="C:nucleus"/>
    <property type="evidence" value="ECO:0007669"/>
    <property type="project" value="UniProtKB-SubCell"/>
</dbReference>
<comment type="subcellular location">
    <subcellularLocation>
        <location evidence="1">Nucleus</location>
    </subcellularLocation>
</comment>
<keyword evidence="5" id="KW-0539">Nucleus</keyword>
<protein>
    <recommendedName>
        <fullName evidence="7">WRKY domain-containing protein</fullName>
    </recommendedName>
</protein>
<feature type="region of interest" description="Disordered" evidence="6">
    <location>
        <begin position="1"/>
        <end position="81"/>
    </location>
</feature>
<dbReference type="PANTHER" id="PTHR32096">
    <property type="entry name" value="WRKY TRANSCRIPTION FACTOR 30-RELATED-RELATED"/>
    <property type="match status" value="1"/>
</dbReference>
<keyword evidence="4" id="KW-0804">Transcription</keyword>
<feature type="region of interest" description="Disordered" evidence="6">
    <location>
        <begin position="139"/>
        <end position="197"/>
    </location>
</feature>
<feature type="compositionally biased region" description="Basic residues" evidence="6">
    <location>
        <begin position="51"/>
        <end position="62"/>
    </location>
</feature>
<sequence length="297" mass="32679">MFMDNKRRASSPAVTISDHDEPQSSSENAPDSPPSADHGPRTTNRGPSHLLAKKRSIKKRVVSVKIGDKDGTRSKGKAYPPSDAWAWRKYGQKPIKGSPYPRGYYRCSSFKGCPARKQVERNRADPTTLIVTYAYEHSHPLPTSTHHHHQHHHAADTPTAFTTDTASPTTPSATTTTASTDAPDDSTDNGEPEAELSSLPVQEVIPFGDSNHLEFIGDSSILGSLGVEYTWVSDMPFEMPSLVWPKSGDADVLAYSTREEDELLFGDLDELPECSIVFRKRNGGIKRCRTTPIYGNT</sequence>
<organism evidence="8 9">
    <name type="scientific">Carnegiea gigantea</name>
    <dbReference type="NCBI Taxonomy" id="171969"/>
    <lineage>
        <taxon>Eukaryota</taxon>
        <taxon>Viridiplantae</taxon>
        <taxon>Streptophyta</taxon>
        <taxon>Embryophyta</taxon>
        <taxon>Tracheophyta</taxon>
        <taxon>Spermatophyta</taxon>
        <taxon>Magnoliopsida</taxon>
        <taxon>eudicotyledons</taxon>
        <taxon>Gunneridae</taxon>
        <taxon>Pentapetalae</taxon>
        <taxon>Caryophyllales</taxon>
        <taxon>Cactineae</taxon>
        <taxon>Cactaceae</taxon>
        <taxon>Cactoideae</taxon>
        <taxon>Echinocereeae</taxon>
        <taxon>Carnegiea</taxon>
    </lineage>
</organism>
<evidence type="ECO:0000313" key="9">
    <source>
        <dbReference type="Proteomes" id="UP001153076"/>
    </source>
</evidence>